<proteinExistence type="predicted"/>
<accession>A0A4V2X9M6</accession>
<dbReference type="EMBL" id="SMJU01000007">
    <property type="protein sequence ID" value="TDB64385.1"/>
    <property type="molecule type" value="Genomic_DNA"/>
</dbReference>
<evidence type="ECO:0000313" key="1">
    <source>
        <dbReference type="EMBL" id="TDB64385.1"/>
    </source>
</evidence>
<keyword evidence="2" id="KW-1185">Reference proteome</keyword>
<comment type="caution">
    <text evidence="1">The sequence shown here is derived from an EMBL/GenBank/DDBJ whole genome shotgun (WGS) entry which is preliminary data.</text>
</comment>
<protein>
    <submittedName>
        <fullName evidence="1">Uncharacterized protein</fullName>
    </submittedName>
</protein>
<dbReference type="AlphaFoldDB" id="A0A4V2X9M6"/>
<name>A0A4V2X9M6_9BACT</name>
<sequence>MEPIKIKINSWHVQHVLHFCENAAAMANNPNAADDLIVLAEYSPKMRTVYYSKGLKGKKLSTVSIPVSIARIIHRRWQQGKVTQEMQEILSAIDYELTARNLKPDPSKCRIDF</sequence>
<dbReference type="RefSeq" id="WP_132117887.1">
    <property type="nucleotide sequence ID" value="NZ_SMJU01000007.1"/>
</dbReference>
<dbReference type="OrthoDB" id="970782at2"/>
<dbReference type="Proteomes" id="UP000295706">
    <property type="component" value="Unassembled WGS sequence"/>
</dbReference>
<evidence type="ECO:0000313" key="2">
    <source>
        <dbReference type="Proteomes" id="UP000295706"/>
    </source>
</evidence>
<reference evidence="1 2" key="1">
    <citation type="submission" date="2019-02" db="EMBL/GenBank/DDBJ databases">
        <title>Arundinibacter roseus gen. nov., sp. nov., a new member of the family Cytophagaceae.</title>
        <authorList>
            <person name="Szuroczki S."/>
            <person name="Khayer B."/>
            <person name="Sproer C."/>
            <person name="Toumi M."/>
            <person name="Szabo A."/>
            <person name="Felfoldi T."/>
            <person name="Schumann P."/>
            <person name="Toth E."/>
        </authorList>
    </citation>
    <scope>NUCLEOTIDE SEQUENCE [LARGE SCALE GENOMIC DNA]</scope>
    <source>
        <strain evidence="1 2">DMA-k-7a</strain>
    </source>
</reference>
<organism evidence="1 2">
    <name type="scientific">Arundinibacter roseus</name>
    <dbReference type="NCBI Taxonomy" id="2070510"/>
    <lineage>
        <taxon>Bacteria</taxon>
        <taxon>Pseudomonadati</taxon>
        <taxon>Bacteroidota</taxon>
        <taxon>Cytophagia</taxon>
        <taxon>Cytophagales</taxon>
        <taxon>Spirosomataceae</taxon>
        <taxon>Arundinibacter</taxon>
    </lineage>
</organism>
<gene>
    <name evidence="1" type="ORF">EZE20_11925</name>
</gene>